<accession>B0K7S5</accession>
<keyword evidence="5" id="KW-1185">Reference proteome</keyword>
<dbReference type="Proteomes" id="UP000002156">
    <property type="component" value="Chromosome"/>
</dbReference>
<dbReference type="EMBL" id="CP000924">
    <property type="protein sequence ID" value="ABY94324.1"/>
    <property type="molecule type" value="Genomic_DNA"/>
</dbReference>
<dbReference type="InterPro" id="IPR036271">
    <property type="entry name" value="Tet_transcr_reg_TetR-rel_C_sf"/>
</dbReference>
<protein>
    <submittedName>
        <fullName evidence="4">Transcriptional regulator, TetR family</fullName>
    </submittedName>
</protein>
<name>B0K7S5_THEP3</name>
<keyword evidence="1 2" id="KW-0238">DNA-binding</keyword>
<dbReference type="InterPro" id="IPR050624">
    <property type="entry name" value="HTH-type_Tx_Regulator"/>
</dbReference>
<dbReference type="InterPro" id="IPR001647">
    <property type="entry name" value="HTH_TetR"/>
</dbReference>
<gene>
    <name evidence="4" type="ordered locus">Teth39_0661</name>
</gene>
<dbReference type="PRINTS" id="PR00455">
    <property type="entry name" value="HTHTETR"/>
</dbReference>
<proteinExistence type="predicted"/>
<dbReference type="SUPFAM" id="SSF46689">
    <property type="entry name" value="Homeodomain-like"/>
    <property type="match status" value="1"/>
</dbReference>
<dbReference type="Gene3D" id="1.10.357.10">
    <property type="entry name" value="Tetracycline Repressor, domain 2"/>
    <property type="match status" value="1"/>
</dbReference>
<evidence type="ECO:0000313" key="5">
    <source>
        <dbReference type="Proteomes" id="UP000002156"/>
    </source>
</evidence>
<dbReference type="GO" id="GO:0003677">
    <property type="term" value="F:DNA binding"/>
    <property type="evidence" value="ECO:0007669"/>
    <property type="project" value="UniProtKB-UniRule"/>
</dbReference>
<evidence type="ECO:0000256" key="1">
    <source>
        <dbReference type="ARBA" id="ARBA00023125"/>
    </source>
</evidence>
<feature type="domain" description="HTH tetR-type" evidence="3">
    <location>
        <begin position="4"/>
        <end position="64"/>
    </location>
</feature>
<dbReference type="STRING" id="340099.Teth39_0661"/>
<sequence length="189" mass="21266">MEERNQSQRILNAAYKCISTKGYANVSLRDIAEEAGVVLSQLHYYFGSKEGLFTEVIKMMIDKYLEEINEALSIGETAKDKMLSLVKFFKDLLSNNPGLFKLLYDFTGLAMWSSSFNSLLKDLFNDLSKMIEEKILSNSALGDNFKSYSPRAVARMILGAMFGTGIQVILDSNENEILDALNAIQIIFE</sequence>
<evidence type="ECO:0000256" key="2">
    <source>
        <dbReference type="PROSITE-ProRule" id="PRU00335"/>
    </source>
</evidence>
<dbReference type="KEGG" id="tpd:Teth39_0661"/>
<feature type="DNA-binding region" description="H-T-H motif" evidence="2">
    <location>
        <begin position="27"/>
        <end position="46"/>
    </location>
</feature>
<dbReference type="Gene3D" id="1.10.10.60">
    <property type="entry name" value="Homeodomain-like"/>
    <property type="match status" value="1"/>
</dbReference>
<reference evidence="5" key="1">
    <citation type="submission" date="2008-01" db="EMBL/GenBank/DDBJ databases">
        <title>Complete sequence of Thermoanaerobacter pseudethanolicus 39E.</title>
        <authorList>
            <person name="Copeland A."/>
            <person name="Lucas S."/>
            <person name="Lapidus A."/>
            <person name="Barry K."/>
            <person name="Glavina del Rio T."/>
            <person name="Dalin E."/>
            <person name="Tice H."/>
            <person name="Pitluck S."/>
            <person name="Bruce D."/>
            <person name="Goodwin L."/>
            <person name="Saunders E."/>
            <person name="Brettin T."/>
            <person name="Detter J.C."/>
            <person name="Han C."/>
            <person name="Schmutz J."/>
            <person name="Larimer F."/>
            <person name="Land M."/>
            <person name="Hauser L."/>
            <person name="Kyrpides N."/>
            <person name="Lykidis A."/>
            <person name="Hemme C."/>
            <person name="Fields M.W."/>
            <person name="He Z."/>
            <person name="Zhou J."/>
            <person name="Richardson P."/>
        </authorList>
    </citation>
    <scope>NUCLEOTIDE SEQUENCE [LARGE SCALE GENOMIC DNA]</scope>
    <source>
        <strain evidence="5">ATCC 33223 / DSM 2355 / 39E</strain>
    </source>
</reference>
<dbReference type="PANTHER" id="PTHR43479:SF11">
    <property type="entry name" value="ACREF_ENVCD OPERON REPRESSOR-RELATED"/>
    <property type="match status" value="1"/>
</dbReference>
<dbReference type="PROSITE" id="PS50977">
    <property type="entry name" value="HTH_TETR_2"/>
    <property type="match status" value="1"/>
</dbReference>
<dbReference type="eggNOG" id="COG1309">
    <property type="taxonomic scope" value="Bacteria"/>
</dbReference>
<dbReference type="Pfam" id="PF00440">
    <property type="entry name" value="TetR_N"/>
    <property type="match status" value="1"/>
</dbReference>
<dbReference type="HOGENOM" id="CLU_069356_15_11_9"/>
<dbReference type="PANTHER" id="PTHR43479">
    <property type="entry name" value="ACREF/ENVCD OPERON REPRESSOR-RELATED"/>
    <property type="match status" value="1"/>
</dbReference>
<organism evidence="4 5">
    <name type="scientific">Thermoanaerobacter pseudethanolicus (strain ATCC 33223 / 39E)</name>
    <name type="common">Clostridium thermohydrosulfuricum</name>
    <dbReference type="NCBI Taxonomy" id="340099"/>
    <lineage>
        <taxon>Bacteria</taxon>
        <taxon>Bacillati</taxon>
        <taxon>Bacillota</taxon>
        <taxon>Clostridia</taxon>
        <taxon>Thermoanaerobacterales</taxon>
        <taxon>Thermoanaerobacteraceae</taxon>
        <taxon>Thermoanaerobacter</taxon>
    </lineage>
</organism>
<dbReference type="InterPro" id="IPR009057">
    <property type="entry name" value="Homeodomain-like_sf"/>
</dbReference>
<dbReference type="RefSeq" id="WP_009052951.1">
    <property type="nucleotide sequence ID" value="NC_010321.1"/>
</dbReference>
<dbReference type="AlphaFoldDB" id="B0K7S5"/>
<dbReference type="SUPFAM" id="SSF48498">
    <property type="entry name" value="Tetracyclin repressor-like, C-terminal domain"/>
    <property type="match status" value="1"/>
</dbReference>
<evidence type="ECO:0000313" key="4">
    <source>
        <dbReference type="EMBL" id="ABY94324.1"/>
    </source>
</evidence>
<evidence type="ECO:0000259" key="3">
    <source>
        <dbReference type="PROSITE" id="PS50977"/>
    </source>
</evidence>